<keyword evidence="1" id="KW-0472">Membrane</keyword>
<dbReference type="Proteomes" id="UP000187203">
    <property type="component" value="Unassembled WGS sequence"/>
</dbReference>
<keyword evidence="1" id="KW-0812">Transmembrane</keyword>
<gene>
    <name evidence="2" type="ORF">COLO4_19017</name>
</gene>
<reference evidence="3" key="1">
    <citation type="submission" date="2013-09" db="EMBL/GenBank/DDBJ databases">
        <title>Corchorus olitorius genome sequencing.</title>
        <authorList>
            <person name="Alam M."/>
            <person name="Haque M.S."/>
            <person name="Islam M.S."/>
            <person name="Emdad E.M."/>
            <person name="Islam M.M."/>
            <person name="Ahmed B."/>
            <person name="Halim A."/>
            <person name="Hossen Q.M.M."/>
            <person name="Hossain M.Z."/>
            <person name="Ahmed R."/>
            <person name="Khan M.M."/>
            <person name="Islam R."/>
            <person name="Rashid M.M."/>
            <person name="Khan S.A."/>
            <person name="Rahman M.S."/>
            <person name="Alam M."/>
            <person name="Yahiya A.S."/>
            <person name="Khan M.S."/>
            <person name="Azam M.S."/>
            <person name="Haque T."/>
            <person name="Lashkar M.Z.H."/>
            <person name="Akhand A.I."/>
            <person name="Morshed G."/>
            <person name="Roy S."/>
            <person name="Uddin K.S."/>
            <person name="Rabeya T."/>
            <person name="Hossain A.S."/>
            <person name="Chowdhury A."/>
            <person name="Snigdha A.R."/>
            <person name="Mortoza M.S."/>
            <person name="Matin S.A."/>
            <person name="Hoque S.M.E."/>
            <person name="Islam M.K."/>
            <person name="Roy D.K."/>
            <person name="Haider R."/>
            <person name="Moosa M.M."/>
            <person name="Elias S.M."/>
            <person name="Hasan A.M."/>
            <person name="Jahan S."/>
            <person name="Shafiuddin M."/>
            <person name="Mahmood N."/>
            <person name="Shommy N.S."/>
        </authorList>
    </citation>
    <scope>NUCLEOTIDE SEQUENCE [LARGE SCALE GENOMIC DNA]</scope>
    <source>
        <strain evidence="3">cv. O-4</strain>
    </source>
</reference>
<dbReference type="EMBL" id="AWUE01016540">
    <property type="protein sequence ID" value="OMO90602.1"/>
    <property type="molecule type" value="Genomic_DNA"/>
</dbReference>
<accession>A0A1R3J704</accession>
<dbReference type="OrthoDB" id="1738464at2759"/>
<dbReference type="STRING" id="93759.A0A1R3J704"/>
<dbReference type="AlphaFoldDB" id="A0A1R3J704"/>
<sequence length="121" mass="14659">MELLLVLKSLSWLSVAGIVWYMLSFWRTRWVDSQRVRRKLGMQGIKGPPPSFLYGNVAEMQQIQFKVKNTRRTHTQEIVAHDYTSTLFPYFDHWRKEYGKPYIYTSSNDHIYIFHHFRLSW</sequence>
<organism evidence="2 3">
    <name type="scientific">Corchorus olitorius</name>
    <dbReference type="NCBI Taxonomy" id="93759"/>
    <lineage>
        <taxon>Eukaryota</taxon>
        <taxon>Viridiplantae</taxon>
        <taxon>Streptophyta</taxon>
        <taxon>Embryophyta</taxon>
        <taxon>Tracheophyta</taxon>
        <taxon>Spermatophyta</taxon>
        <taxon>Magnoliopsida</taxon>
        <taxon>eudicotyledons</taxon>
        <taxon>Gunneridae</taxon>
        <taxon>Pentapetalae</taxon>
        <taxon>rosids</taxon>
        <taxon>malvids</taxon>
        <taxon>Malvales</taxon>
        <taxon>Malvaceae</taxon>
        <taxon>Grewioideae</taxon>
        <taxon>Apeibeae</taxon>
        <taxon>Corchorus</taxon>
    </lineage>
</organism>
<evidence type="ECO:0000313" key="3">
    <source>
        <dbReference type="Proteomes" id="UP000187203"/>
    </source>
</evidence>
<keyword evidence="3" id="KW-1185">Reference proteome</keyword>
<feature type="transmembrane region" description="Helical" evidence="1">
    <location>
        <begin position="12"/>
        <end position="30"/>
    </location>
</feature>
<comment type="caution">
    <text evidence="2">The sequence shown here is derived from an EMBL/GenBank/DDBJ whole genome shotgun (WGS) entry which is preliminary data.</text>
</comment>
<keyword evidence="1" id="KW-1133">Transmembrane helix</keyword>
<name>A0A1R3J704_9ROSI</name>
<proteinExistence type="predicted"/>
<protein>
    <submittedName>
        <fullName evidence="2">Cytochrome p450</fullName>
    </submittedName>
</protein>
<evidence type="ECO:0000313" key="2">
    <source>
        <dbReference type="EMBL" id="OMO90602.1"/>
    </source>
</evidence>
<evidence type="ECO:0000256" key="1">
    <source>
        <dbReference type="SAM" id="Phobius"/>
    </source>
</evidence>